<evidence type="ECO:0000313" key="3">
    <source>
        <dbReference type="Proteomes" id="UP001054821"/>
    </source>
</evidence>
<name>A0AAD4VG65_PRUDU</name>
<protein>
    <recommendedName>
        <fullName evidence="4">Ubiquitin-like protease family profile domain-containing protein</fullName>
    </recommendedName>
</protein>
<dbReference type="InterPro" id="IPR038765">
    <property type="entry name" value="Papain-like_cys_pep_sf"/>
</dbReference>
<keyword evidence="3" id="KW-1185">Reference proteome</keyword>
<evidence type="ECO:0000313" key="2">
    <source>
        <dbReference type="EMBL" id="KAI5323891.1"/>
    </source>
</evidence>
<feature type="region of interest" description="Disordered" evidence="1">
    <location>
        <begin position="218"/>
        <end position="242"/>
    </location>
</feature>
<sequence>MPSFQCLQQFLEPVKGPAKKRGSKKAASSNIVDLPPSNLNNIHHYVRGSHWVAIEIDFVRHTATVYDSYIAFTFTSKLVKYLHPISDTLARVLYEMHFYDAFEVEEVKQKGMKMSTFTPFTVCSIGDVPQQCCSSNLVQFIDTSNFRTYWPDIQFSIVFSSSPPQSSPTPSPQPATDSPSPKTPSPIPLPPSPSGAPVNAPYPYSISVGRQHASSFFSSAVESKLRQPQQAQAETELRTPLE</sequence>
<reference evidence="2 3" key="1">
    <citation type="journal article" date="2022" name="G3 (Bethesda)">
        <title>Whole-genome sequence and methylome profiling of the almond [Prunus dulcis (Mill.) D.A. Webb] cultivar 'Nonpareil'.</title>
        <authorList>
            <person name="D'Amico-Willman K.M."/>
            <person name="Ouma W.Z."/>
            <person name="Meulia T."/>
            <person name="Sideli G.M."/>
            <person name="Gradziel T.M."/>
            <person name="Fresnedo-Ramirez J."/>
        </authorList>
    </citation>
    <scope>NUCLEOTIDE SEQUENCE [LARGE SCALE GENOMIC DNA]</scope>
    <source>
        <strain evidence="2">Clone GOH B32 T37-40</strain>
    </source>
</reference>
<dbReference type="EMBL" id="JAJFAZ020000006">
    <property type="protein sequence ID" value="KAI5323891.1"/>
    <property type="molecule type" value="Genomic_DNA"/>
</dbReference>
<dbReference type="SUPFAM" id="SSF54001">
    <property type="entry name" value="Cysteine proteinases"/>
    <property type="match status" value="1"/>
</dbReference>
<feature type="region of interest" description="Disordered" evidence="1">
    <location>
        <begin position="161"/>
        <end position="204"/>
    </location>
</feature>
<dbReference type="Proteomes" id="UP001054821">
    <property type="component" value="Chromosome 6"/>
</dbReference>
<organism evidence="2 3">
    <name type="scientific">Prunus dulcis</name>
    <name type="common">Almond</name>
    <name type="synonym">Amygdalus dulcis</name>
    <dbReference type="NCBI Taxonomy" id="3755"/>
    <lineage>
        <taxon>Eukaryota</taxon>
        <taxon>Viridiplantae</taxon>
        <taxon>Streptophyta</taxon>
        <taxon>Embryophyta</taxon>
        <taxon>Tracheophyta</taxon>
        <taxon>Spermatophyta</taxon>
        <taxon>Magnoliopsida</taxon>
        <taxon>eudicotyledons</taxon>
        <taxon>Gunneridae</taxon>
        <taxon>Pentapetalae</taxon>
        <taxon>rosids</taxon>
        <taxon>fabids</taxon>
        <taxon>Rosales</taxon>
        <taxon>Rosaceae</taxon>
        <taxon>Amygdaloideae</taxon>
        <taxon>Amygdaleae</taxon>
        <taxon>Prunus</taxon>
    </lineage>
</organism>
<evidence type="ECO:0008006" key="4">
    <source>
        <dbReference type="Google" id="ProtNLM"/>
    </source>
</evidence>
<gene>
    <name evidence="2" type="ORF">L3X38_032964</name>
</gene>
<evidence type="ECO:0000256" key="1">
    <source>
        <dbReference type="SAM" id="MobiDB-lite"/>
    </source>
</evidence>
<feature type="compositionally biased region" description="Pro residues" evidence="1">
    <location>
        <begin position="181"/>
        <end position="194"/>
    </location>
</feature>
<accession>A0AAD4VG65</accession>
<comment type="caution">
    <text evidence="2">The sequence shown here is derived from an EMBL/GenBank/DDBJ whole genome shotgun (WGS) entry which is preliminary data.</text>
</comment>
<feature type="compositionally biased region" description="Polar residues" evidence="1">
    <location>
        <begin position="218"/>
        <end position="233"/>
    </location>
</feature>
<proteinExistence type="predicted"/>
<dbReference type="AlphaFoldDB" id="A0AAD4VG65"/>